<keyword evidence="2" id="KW-0614">Plasmid</keyword>
<feature type="region of interest" description="Disordered" evidence="1">
    <location>
        <begin position="107"/>
        <end position="130"/>
    </location>
</feature>
<protein>
    <submittedName>
        <fullName evidence="2">Uncharacterized protein</fullName>
    </submittedName>
</protein>
<name>A0ABM8AHV3_9DEIO</name>
<keyword evidence="3" id="KW-1185">Reference proteome</keyword>
<evidence type="ECO:0000313" key="2">
    <source>
        <dbReference type="EMBL" id="BDP43292.1"/>
    </source>
</evidence>
<evidence type="ECO:0000313" key="3">
    <source>
        <dbReference type="Proteomes" id="UP001064971"/>
    </source>
</evidence>
<evidence type="ECO:0000256" key="1">
    <source>
        <dbReference type="SAM" id="MobiDB-lite"/>
    </source>
</evidence>
<geneLocation type="plasmid" evidence="2 3">
    <name>pDAETH-1</name>
</geneLocation>
<proteinExistence type="predicted"/>
<accession>A0ABM8AHV3</accession>
<dbReference type="EMBL" id="AP026561">
    <property type="protein sequence ID" value="BDP43292.1"/>
    <property type="molecule type" value="Genomic_DNA"/>
</dbReference>
<sequence>MAGTLSTVAAPVVNSSVPRPRTRMSGNTWVTLLIAPRTWVWNVSWTRPAVSAEAAWTRGEVGHGAGFQHLHRAEPRPDPGKGRLDVVSGEVLVLHQVVEGLLVSGDQGDAKAAPTELPGETEAENRACSGDDEGWVSFSWRRDHGETRKASGRVNARVRGAVPDLPTISRSNCPGR</sequence>
<reference evidence="2" key="1">
    <citation type="submission" date="2022-07" db="EMBL/GenBank/DDBJ databases">
        <title>Complete Genome Sequence of the Radioresistant Bacterium Deinococcus aetherius ST0316, Isolated from the Air Dust collected in Lower Stratosphere above Japan.</title>
        <authorList>
            <person name="Satoh K."/>
            <person name="Hagiwara K."/>
            <person name="Katsumata K."/>
            <person name="Kubo A."/>
            <person name="Yokobori S."/>
            <person name="Yamagishi A."/>
            <person name="Oono Y."/>
            <person name="Narumi I."/>
        </authorList>
    </citation>
    <scope>NUCLEOTIDE SEQUENCE</scope>
    <source>
        <strain evidence="2">ST0316</strain>
        <plasmid evidence="2">pDAETH-1</plasmid>
    </source>
</reference>
<gene>
    <name evidence="2" type="ORF">DAETH_32610</name>
</gene>
<organism evidence="2 3">
    <name type="scientific">Deinococcus aetherius</name>
    <dbReference type="NCBI Taxonomy" id="200252"/>
    <lineage>
        <taxon>Bacteria</taxon>
        <taxon>Thermotogati</taxon>
        <taxon>Deinococcota</taxon>
        <taxon>Deinococci</taxon>
        <taxon>Deinococcales</taxon>
        <taxon>Deinococcaceae</taxon>
        <taxon>Deinococcus</taxon>
    </lineage>
</organism>
<dbReference type="Proteomes" id="UP001064971">
    <property type="component" value="Plasmid pDAETH-1"/>
</dbReference>